<sequence>MSRYWRDDLGKMNTPPFETGEDVAIVSYFAPAEVQSMVALSWTINVSVIDLFAEFRCQTNGDPNVGRKSLVSALQFYGLKQFVPEEKDSMRDLILSGGPWSEAQRSAILDYCQQDVIALGPLLDAMLKRAPWSELQFNQAILRGRYMKAVGAMQHRGIPIDLDMFDKLNANWEDIKLNLIENVDAQYGVYVDGRFKEALFQSYLAHGTIPWPRLDSGRLALDRNTFSNMSKRYPIVQPLHELRKTLGEFKLNNLAVGRDGRNRTLLSPLAAKTGRNQPSTTKFIFGPAKWIRGLIKPTEGAALAYCDWSSQEIAIAAALSDDDLLWAAYQSGDPYIAFAIQAGLAPPGATKDTHKGIRNRCKSVVLGTNYGMSAYGVAQAAKIHELEAKSLLQKHRETYRKFWAWAENNKDRGLLGFKLETCFGWPIQVTAGDVKANTFLNWPMQAHGAEMMRIASILAVERDIKLCAPIHDALLIEAPSDQIDSEVVRLKECMSEASEAVLGAGKICRVDADIVRHPDRYMDEHGQQMWDQIMGLMDRT</sequence>
<keyword evidence="4" id="KW-0269">Exonuclease</keyword>
<name>A0AAN0RKZ7_9RHOB</name>
<dbReference type="GO" id="GO:0006302">
    <property type="term" value="P:double-strand break repair"/>
    <property type="evidence" value="ECO:0007669"/>
    <property type="project" value="TreeGrafter"/>
</dbReference>
<gene>
    <name evidence="7" type="ORF">RCA23_c26770</name>
</gene>
<evidence type="ECO:0000259" key="6">
    <source>
        <dbReference type="SMART" id="SM00482"/>
    </source>
</evidence>
<evidence type="ECO:0000256" key="2">
    <source>
        <dbReference type="ARBA" id="ARBA00012417"/>
    </source>
</evidence>
<dbReference type="PANTHER" id="PTHR10133">
    <property type="entry name" value="DNA POLYMERASE I"/>
    <property type="match status" value="1"/>
</dbReference>
<dbReference type="PANTHER" id="PTHR10133:SF27">
    <property type="entry name" value="DNA POLYMERASE NU"/>
    <property type="match status" value="1"/>
</dbReference>
<evidence type="ECO:0000256" key="3">
    <source>
        <dbReference type="ARBA" id="ARBA00022705"/>
    </source>
</evidence>
<dbReference type="InterPro" id="IPR002298">
    <property type="entry name" value="DNA_polymerase_A"/>
</dbReference>
<dbReference type="EC" id="2.7.7.7" evidence="2"/>
<evidence type="ECO:0000256" key="4">
    <source>
        <dbReference type="ARBA" id="ARBA00022839"/>
    </source>
</evidence>
<dbReference type="GO" id="GO:0006261">
    <property type="term" value="P:DNA-templated DNA replication"/>
    <property type="evidence" value="ECO:0007669"/>
    <property type="project" value="InterPro"/>
</dbReference>
<dbReference type="InterPro" id="IPR001098">
    <property type="entry name" value="DNA-dir_DNA_pol_A_palm_dom"/>
</dbReference>
<dbReference type="GO" id="GO:0003677">
    <property type="term" value="F:DNA binding"/>
    <property type="evidence" value="ECO:0007669"/>
    <property type="project" value="InterPro"/>
</dbReference>
<keyword evidence="4" id="KW-0540">Nuclease</keyword>
<protein>
    <recommendedName>
        <fullName evidence="2">DNA-directed DNA polymerase</fullName>
        <ecNumber evidence="2">2.7.7.7</ecNumber>
    </recommendedName>
</protein>
<proteinExistence type="predicted"/>
<dbReference type="EMBL" id="CP003984">
    <property type="protein sequence ID" value="AII88193.1"/>
    <property type="molecule type" value="Genomic_DNA"/>
</dbReference>
<evidence type="ECO:0000256" key="5">
    <source>
        <dbReference type="ARBA" id="ARBA00049244"/>
    </source>
</evidence>
<dbReference type="Gene3D" id="3.30.70.370">
    <property type="match status" value="1"/>
</dbReference>
<feature type="domain" description="DNA-directed DNA polymerase family A palm" evidence="6">
    <location>
        <begin position="291"/>
        <end position="482"/>
    </location>
</feature>
<organism evidence="7 8">
    <name type="scientific">Planktomarina temperata RCA23</name>
    <dbReference type="NCBI Taxonomy" id="666509"/>
    <lineage>
        <taxon>Bacteria</taxon>
        <taxon>Pseudomonadati</taxon>
        <taxon>Pseudomonadota</taxon>
        <taxon>Alphaproteobacteria</taxon>
        <taxon>Rhodobacterales</taxon>
        <taxon>Paracoccaceae</taxon>
        <taxon>Planktomarina</taxon>
    </lineage>
</organism>
<accession>A0AAN0RKZ7</accession>
<comment type="subunit">
    <text evidence="1">Single-chain monomer with multiple functions.</text>
</comment>
<dbReference type="PRINTS" id="PR00868">
    <property type="entry name" value="DNAPOLI"/>
</dbReference>
<keyword evidence="4" id="KW-0378">Hydrolase</keyword>
<keyword evidence="8" id="KW-1185">Reference proteome</keyword>
<reference evidence="7 8" key="1">
    <citation type="journal article" date="2014" name="ISME J.">
        <title>Adaptation of an abundant Roseobacter RCA organism to pelagic systems revealed by genomic and transcriptomic analyses.</title>
        <authorList>
            <person name="Voget S."/>
            <person name="Wemheuer B."/>
            <person name="Brinkhoff T."/>
            <person name="Vollmers J."/>
            <person name="Dietrich S."/>
            <person name="Giebel H.A."/>
            <person name="Beardsley C."/>
            <person name="Sardemann C."/>
            <person name="Bakenhus I."/>
            <person name="Billerbeck S."/>
            <person name="Daniel R."/>
            <person name="Simon M."/>
        </authorList>
    </citation>
    <scope>NUCLEOTIDE SEQUENCE [LARGE SCALE GENOMIC DNA]</scope>
    <source>
        <strain evidence="7 8">RCA23</strain>
    </source>
</reference>
<evidence type="ECO:0000256" key="1">
    <source>
        <dbReference type="ARBA" id="ARBA00011541"/>
    </source>
</evidence>
<dbReference type="GO" id="GO:0004527">
    <property type="term" value="F:exonuclease activity"/>
    <property type="evidence" value="ECO:0007669"/>
    <property type="project" value="UniProtKB-KW"/>
</dbReference>
<dbReference type="SMART" id="SM00482">
    <property type="entry name" value="POLAc"/>
    <property type="match status" value="1"/>
</dbReference>
<comment type="catalytic activity">
    <reaction evidence="5">
        <text>DNA(n) + a 2'-deoxyribonucleoside 5'-triphosphate = DNA(n+1) + diphosphate</text>
        <dbReference type="Rhea" id="RHEA:22508"/>
        <dbReference type="Rhea" id="RHEA-COMP:17339"/>
        <dbReference type="Rhea" id="RHEA-COMP:17340"/>
        <dbReference type="ChEBI" id="CHEBI:33019"/>
        <dbReference type="ChEBI" id="CHEBI:61560"/>
        <dbReference type="ChEBI" id="CHEBI:173112"/>
        <dbReference type="EC" id="2.7.7.7"/>
    </reaction>
</comment>
<dbReference type="InterPro" id="IPR043502">
    <property type="entry name" value="DNA/RNA_pol_sf"/>
</dbReference>
<dbReference type="AlphaFoldDB" id="A0AAN0RKZ7"/>
<dbReference type="Proteomes" id="UP000028680">
    <property type="component" value="Chromosome"/>
</dbReference>
<dbReference type="Gene3D" id="1.10.150.20">
    <property type="entry name" value="5' to 3' exonuclease, C-terminal subdomain"/>
    <property type="match status" value="1"/>
</dbReference>
<dbReference type="GO" id="GO:0003887">
    <property type="term" value="F:DNA-directed DNA polymerase activity"/>
    <property type="evidence" value="ECO:0007669"/>
    <property type="project" value="UniProtKB-EC"/>
</dbReference>
<dbReference type="KEGG" id="ptp:RCA23_c26770"/>
<keyword evidence="3" id="KW-0235">DNA replication</keyword>
<evidence type="ECO:0000313" key="8">
    <source>
        <dbReference type="Proteomes" id="UP000028680"/>
    </source>
</evidence>
<dbReference type="Pfam" id="PF00476">
    <property type="entry name" value="DNA_pol_A"/>
    <property type="match status" value="1"/>
</dbReference>
<dbReference type="SUPFAM" id="SSF56672">
    <property type="entry name" value="DNA/RNA polymerases"/>
    <property type="match status" value="1"/>
</dbReference>
<evidence type="ECO:0000313" key="7">
    <source>
        <dbReference type="EMBL" id="AII88193.1"/>
    </source>
</evidence>